<gene>
    <name evidence="1" type="ORF">BpHYR1_020045</name>
</gene>
<name>A0A3M7T3E1_BRAPC</name>
<reference evidence="1 2" key="1">
    <citation type="journal article" date="2018" name="Sci. Rep.">
        <title>Genomic signatures of local adaptation to the degree of environmental predictability in rotifers.</title>
        <authorList>
            <person name="Franch-Gras L."/>
            <person name="Hahn C."/>
            <person name="Garcia-Roger E.M."/>
            <person name="Carmona M.J."/>
            <person name="Serra M."/>
            <person name="Gomez A."/>
        </authorList>
    </citation>
    <scope>NUCLEOTIDE SEQUENCE [LARGE SCALE GENOMIC DNA]</scope>
    <source>
        <strain evidence="1">HYR1</strain>
    </source>
</reference>
<accession>A0A3M7T3E1</accession>
<evidence type="ECO:0000313" key="2">
    <source>
        <dbReference type="Proteomes" id="UP000276133"/>
    </source>
</evidence>
<sequence length="71" mass="8382">MKPNNLDEFVEAIRLFPDNSTCNKYNNPKLKDLNMPICRLTAENNQWISRNLSEEHFYGLSNTEFTFCSTY</sequence>
<organism evidence="1 2">
    <name type="scientific">Brachionus plicatilis</name>
    <name type="common">Marine rotifer</name>
    <name type="synonym">Brachionus muelleri</name>
    <dbReference type="NCBI Taxonomy" id="10195"/>
    <lineage>
        <taxon>Eukaryota</taxon>
        <taxon>Metazoa</taxon>
        <taxon>Spiralia</taxon>
        <taxon>Gnathifera</taxon>
        <taxon>Rotifera</taxon>
        <taxon>Eurotatoria</taxon>
        <taxon>Monogononta</taxon>
        <taxon>Pseudotrocha</taxon>
        <taxon>Ploima</taxon>
        <taxon>Brachionidae</taxon>
        <taxon>Brachionus</taxon>
    </lineage>
</organism>
<evidence type="ECO:0000313" key="1">
    <source>
        <dbReference type="EMBL" id="RNA42465.1"/>
    </source>
</evidence>
<dbReference type="OrthoDB" id="10442887at2759"/>
<proteinExistence type="predicted"/>
<comment type="caution">
    <text evidence="1">The sequence shown here is derived from an EMBL/GenBank/DDBJ whole genome shotgun (WGS) entry which is preliminary data.</text>
</comment>
<keyword evidence="2" id="KW-1185">Reference proteome</keyword>
<dbReference type="AlphaFoldDB" id="A0A3M7T3E1"/>
<dbReference type="EMBL" id="REGN01000364">
    <property type="protein sequence ID" value="RNA42465.1"/>
    <property type="molecule type" value="Genomic_DNA"/>
</dbReference>
<protein>
    <submittedName>
        <fullName evidence="1">Uncharacterized protein</fullName>
    </submittedName>
</protein>
<dbReference type="Proteomes" id="UP000276133">
    <property type="component" value="Unassembled WGS sequence"/>
</dbReference>